<dbReference type="Proteomes" id="UP000317093">
    <property type="component" value="Chromosome"/>
</dbReference>
<reference evidence="2 3" key="1">
    <citation type="submission" date="2019-02" db="EMBL/GenBank/DDBJ databases">
        <title>Deep-cultivation of Planctomycetes and their phenomic and genomic characterization uncovers novel biology.</title>
        <authorList>
            <person name="Wiegand S."/>
            <person name="Jogler M."/>
            <person name="Boedeker C."/>
            <person name="Pinto D."/>
            <person name="Vollmers J."/>
            <person name="Rivas-Marin E."/>
            <person name="Kohn T."/>
            <person name="Peeters S.H."/>
            <person name="Heuer A."/>
            <person name="Rast P."/>
            <person name="Oberbeckmann S."/>
            <person name="Bunk B."/>
            <person name="Jeske O."/>
            <person name="Meyerdierks A."/>
            <person name="Storesund J.E."/>
            <person name="Kallscheuer N."/>
            <person name="Luecker S."/>
            <person name="Lage O.M."/>
            <person name="Pohl T."/>
            <person name="Merkel B.J."/>
            <person name="Hornburger P."/>
            <person name="Mueller R.-W."/>
            <person name="Bruemmer F."/>
            <person name="Labrenz M."/>
            <person name="Spormann A.M."/>
            <person name="Op den Camp H."/>
            <person name="Overmann J."/>
            <person name="Amann R."/>
            <person name="Jetten M.S.M."/>
            <person name="Mascher T."/>
            <person name="Medema M.H."/>
            <person name="Devos D.P."/>
            <person name="Kaster A.-K."/>
            <person name="Ovreas L."/>
            <person name="Rohde M."/>
            <person name="Galperin M.Y."/>
            <person name="Jogler C."/>
        </authorList>
    </citation>
    <scope>NUCLEOTIDE SEQUENCE [LARGE SCALE GENOMIC DNA]</scope>
    <source>
        <strain evidence="2 3">Pan216</strain>
    </source>
</reference>
<keyword evidence="1" id="KW-0812">Transmembrane</keyword>
<evidence type="ECO:0000313" key="2">
    <source>
        <dbReference type="EMBL" id="QDU62006.1"/>
    </source>
</evidence>
<dbReference type="PANTHER" id="PTHR35519">
    <property type="entry name" value="MEMBRANE PROTEINS"/>
    <property type="match status" value="1"/>
</dbReference>
<feature type="transmembrane region" description="Helical" evidence="1">
    <location>
        <begin position="56"/>
        <end position="78"/>
    </location>
</feature>
<sequence length="140" mass="15730">MSDTSIAIAEMDTRQKRRWSWLGSSSRRFERINRLARFLDSAVHVPGTNFRVGFDALIGLLPGVGDILSAGLASYIVFEARQLGVPKRKLFRMVWNVAVDSVIGAIPIVGDWFDIAYKANRKNLDIVREHLGERRDAADS</sequence>
<dbReference type="Pfam" id="PF13430">
    <property type="entry name" value="DUF4112"/>
    <property type="match status" value="1"/>
</dbReference>
<accession>A0A518B4Y1</accession>
<name>A0A518B4Y1_9BACT</name>
<feature type="transmembrane region" description="Helical" evidence="1">
    <location>
        <begin position="90"/>
        <end position="110"/>
    </location>
</feature>
<proteinExistence type="predicted"/>
<keyword evidence="1" id="KW-0472">Membrane</keyword>
<evidence type="ECO:0000256" key="1">
    <source>
        <dbReference type="SAM" id="Phobius"/>
    </source>
</evidence>
<gene>
    <name evidence="2" type="ORF">Pan216_28720</name>
</gene>
<dbReference type="PANTHER" id="PTHR35519:SF2">
    <property type="entry name" value="PH DOMAIN PROTEIN"/>
    <property type="match status" value="1"/>
</dbReference>
<keyword evidence="1" id="KW-1133">Transmembrane helix</keyword>
<organism evidence="2 3">
    <name type="scientific">Kolteria novifilia</name>
    <dbReference type="NCBI Taxonomy" id="2527975"/>
    <lineage>
        <taxon>Bacteria</taxon>
        <taxon>Pseudomonadati</taxon>
        <taxon>Planctomycetota</taxon>
        <taxon>Planctomycetia</taxon>
        <taxon>Kolteriales</taxon>
        <taxon>Kolteriaceae</taxon>
        <taxon>Kolteria</taxon>
    </lineage>
</organism>
<keyword evidence="3" id="KW-1185">Reference proteome</keyword>
<protein>
    <recommendedName>
        <fullName evidence="4">DUF4112 domain-containing protein</fullName>
    </recommendedName>
</protein>
<dbReference type="AlphaFoldDB" id="A0A518B4Y1"/>
<dbReference type="EMBL" id="CP036279">
    <property type="protein sequence ID" value="QDU62006.1"/>
    <property type="molecule type" value="Genomic_DNA"/>
</dbReference>
<dbReference type="KEGG" id="knv:Pan216_28720"/>
<evidence type="ECO:0008006" key="4">
    <source>
        <dbReference type="Google" id="ProtNLM"/>
    </source>
</evidence>
<dbReference type="RefSeq" id="WP_419193635.1">
    <property type="nucleotide sequence ID" value="NZ_CP036279.1"/>
</dbReference>
<evidence type="ECO:0000313" key="3">
    <source>
        <dbReference type="Proteomes" id="UP000317093"/>
    </source>
</evidence>
<dbReference type="InterPro" id="IPR025187">
    <property type="entry name" value="DUF4112"/>
</dbReference>